<keyword evidence="5" id="KW-1185">Reference proteome</keyword>
<dbReference type="Proteomes" id="UP001206983">
    <property type="component" value="Unassembled WGS sequence"/>
</dbReference>
<evidence type="ECO:0000313" key="5">
    <source>
        <dbReference type="Proteomes" id="UP001206983"/>
    </source>
</evidence>
<dbReference type="PROSITE" id="PS50005">
    <property type="entry name" value="TPR"/>
    <property type="match status" value="1"/>
</dbReference>
<dbReference type="Gene3D" id="1.25.40.10">
    <property type="entry name" value="Tetratricopeptide repeat domain"/>
    <property type="match status" value="1"/>
</dbReference>
<dbReference type="PANTHER" id="PTHR44943">
    <property type="entry name" value="CELLULOSE SYNTHASE OPERON PROTEIN C"/>
    <property type="match status" value="1"/>
</dbReference>
<gene>
    <name evidence="4" type="ORF">PV02_08565</name>
</gene>
<dbReference type="PANTHER" id="PTHR44943:SF8">
    <property type="entry name" value="TPR REPEAT-CONTAINING PROTEIN MJ0263"/>
    <property type="match status" value="1"/>
</dbReference>
<reference evidence="4 5" key="1">
    <citation type="journal article" date="2011" name="Appl. Environ. Microbiol.">
        <title>Methanogenic archaea isolated from Taiwan's Chelungpu fault.</title>
        <authorList>
            <person name="Wu S.Y."/>
            <person name="Lai M.C."/>
        </authorList>
    </citation>
    <scope>NUCLEOTIDE SEQUENCE [LARGE SCALE GENOMIC DNA]</scope>
    <source>
        <strain evidence="4 5">St545Mb</strain>
    </source>
</reference>
<dbReference type="Pfam" id="PF13181">
    <property type="entry name" value="TPR_8"/>
    <property type="match status" value="1"/>
</dbReference>
<feature type="repeat" description="TPR" evidence="3">
    <location>
        <begin position="40"/>
        <end position="73"/>
    </location>
</feature>
<protein>
    <recommendedName>
        <fullName evidence="6">Tetratricopeptide repeat protein</fullName>
    </recommendedName>
</protein>
<evidence type="ECO:0000256" key="1">
    <source>
        <dbReference type="ARBA" id="ARBA00022737"/>
    </source>
</evidence>
<dbReference type="Pfam" id="PF13431">
    <property type="entry name" value="TPR_17"/>
    <property type="match status" value="1"/>
</dbReference>
<evidence type="ECO:0000256" key="3">
    <source>
        <dbReference type="PROSITE-ProRule" id="PRU00339"/>
    </source>
</evidence>
<dbReference type="AlphaFoldDB" id="A0AAE3KXP3"/>
<dbReference type="InterPro" id="IPR051685">
    <property type="entry name" value="Ycf3/AcsC/BcsC/TPR_MFPF"/>
</dbReference>
<keyword evidence="1" id="KW-0677">Repeat</keyword>
<comment type="caution">
    <text evidence="4">The sequence shown here is derived from an EMBL/GenBank/DDBJ whole genome shotgun (WGS) entry which is preliminary data.</text>
</comment>
<dbReference type="InterPro" id="IPR011990">
    <property type="entry name" value="TPR-like_helical_dom_sf"/>
</dbReference>
<evidence type="ECO:0008006" key="6">
    <source>
        <dbReference type="Google" id="ProtNLM"/>
    </source>
</evidence>
<dbReference type="EMBL" id="JTEO01000004">
    <property type="protein sequence ID" value="MCQ6963081.1"/>
    <property type="molecule type" value="Genomic_DNA"/>
</dbReference>
<evidence type="ECO:0000313" key="4">
    <source>
        <dbReference type="EMBL" id="MCQ6963081.1"/>
    </source>
</evidence>
<dbReference type="RefSeq" id="WP_256622975.1">
    <property type="nucleotide sequence ID" value="NZ_JTEO01000004.1"/>
</dbReference>
<keyword evidence="2 3" id="KW-0802">TPR repeat</keyword>
<dbReference type="SUPFAM" id="SSF48452">
    <property type="entry name" value="TPR-like"/>
    <property type="match status" value="1"/>
</dbReference>
<accession>A0AAE3KXP3</accession>
<proteinExistence type="predicted"/>
<dbReference type="InterPro" id="IPR019734">
    <property type="entry name" value="TPR_rpt"/>
</dbReference>
<evidence type="ECO:0000256" key="2">
    <source>
        <dbReference type="ARBA" id="ARBA00022803"/>
    </source>
</evidence>
<organism evidence="4 5">
    <name type="scientific">Methanolobus chelungpuianus</name>
    <dbReference type="NCBI Taxonomy" id="502115"/>
    <lineage>
        <taxon>Archaea</taxon>
        <taxon>Methanobacteriati</taxon>
        <taxon>Methanobacteriota</taxon>
        <taxon>Stenosarchaea group</taxon>
        <taxon>Methanomicrobia</taxon>
        <taxon>Methanosarcinales</taxon>
        <taxon>Methanosarcinaceae</taxon>
        <taxon>Methanolobus</taxon>
    </lineage>
</organism>
<sequence length="244" mass="27519">MSREEKSASHRWTAQGLRETDPDRKMHYFTLALELNPYDAVALNQKGMLYHRKGEFEKAIGCYDRLLNTSGTLAGNAGNMIPDPAAVLYNKSLALKHLGKNEAALNFVRKGLRSDPGNDKLKRLEEQLLGSTDTKVRTGVKNIYVEPAKVPVNEIYTDWQPPGVRTLLSHAMKCSHSDIKYYKGFGEDLIKEKAIEDKLNRHVYCCAVCTFQQRNVCRHHDSRGTAVSATAICRHFRPKKVSEG</sequence>
<name>A0AAE3KXP3_9EURY</name>
<dbReference type="SMART" id="SM00028">
    <property type="entry name" value="TPR"/>
    <property type="match status" value="2"/>
</dbReference>